<protein>
    <submittedName>
        <fullName evidence="1">Uncharacterized protein</fullName>
    </submittedName>
</protein>
<keyword evidence="2" id="KW-1185">Reference proteome</keyword>
<sequence>MGIPEMVRAINRAANEMDKKIDILLLDTCSANSLELIYEFGKDEIHAVQNIITYIVDGPIEGLPYDRIIHSIQAYSSIEDMTVTIKDIIESLSYDLISFEVNHEKLQQIKQLFNDKAFEYLSKNIDIGSDYNKISAVEREHIIEDISQELMSLVIHYKKSPCNKWPLITVVNNVTNNLKLMTRYYCLGFIQNNHWAGLSFNESLDIKIINQFSSERLLPLKMSSQEVYGYISIINPELCESQRRSILEQLYEYKKWTL</sequence>
<evidence type="ECO:0000313" key="2">
    <source>
        <dbReference type="Proteomes" id="UP000463883"/>
    </source>
</evidence>
<dbReference type="KEGG" id="amic:Ami3637_10055"/>
<dbReference type="Proteomes" id="UP000463883">
    <property type="component" value="Chromosome"/>
</dbReference>
<gene>
    <name evidence="1" type="ORF">Ami3637_10055</name>
</gene>
<evidence type="ECO:0000313" key="1">
    <source>
        <dbReference type="EMBL" id="QHI72693.1"/>
    </source>
</evidence>
<proteinExistence type="predicted"/>
<dbReference type="EMBL" id="CP047591">
    <property type="protein sequence ID" value="QHI72693.1"/>
    <property type="molecule type" value="Genomic_DNA"/>
</dbReference>
<name>A0A6P1MHN3_9FIRM</name>
<dbReference type="RefSeq" id="WP_162362460.1">
    <property type="nucleotide sequence ID" value="NZ_CP047591.1"/>
</dbReference>
<accession>A0A6P1MHN3</accession>
<reference evidence="1 2" key="1">
    <citation type="submission" date="2020-01" db="EMBL/GenBank/DDBJ databases">
        <title>Genomic analysis of Aminipila sp. CBA3637.</title>
        <authorList>
            <person name="Kim Y.B."/>
            <person name="Roh S.W."/>
        </authorList>
    </citation>
    <scope>NUCLEOTIDE SEQUENCE [LARGE SCALE GENOMIC DNA]</scope>
    <source>
        <strain evidence="1 2">CBA3637</strain>
    </source>
</reference>
<organism evidence="1 2">
    <name type="scientific">Aminipila terrae</name>
    <dbReference type="NCBI Taxonomy" id="2697030"/>
    <lineage>
        <taxon>Bacteria</taxon>
        <taxon>Bacillati</taxon>
        <taxon>Bacillota</taxon>
        <taxon>Clostridia</taxon>
        <taxon>Peptostreptococcales</taxon>
        <taxon>Anaerovoracaceae</taxon>
        <taxon>Aminipila</taxon>
    </lineage>
</organism>
<dbReference type="AlphaFoldDB" id="A0A6P1MHN3"/>